<evidence type="ECO:0000256" key="4">
    <source>
        <dbReference type="SAM" id="Phobius"/>
    </source>
</evidence>
<evidence type="ECO:0000256" key="2">
    <source>
        <dbReference type="ARBA" id="ARBA00022679"/>
    </source>
</evidence>
<dbReference type="Proteomes" id="UP000006697">
    <property type="component" value="Chromosome"/>
</dbReference>
<dbReference type="EMBL" id="CU207211">
    <property type="protein sequence ID" value="CAL62996.1"/>
    <property type="molecule type" value="Genomic_DNA"/>
</dbReference>
<reference evidence="6 7" key="1">
    <citation type="journal article" date="2007" name="PLoS Genet.">
        <title>A tale of two oxidation states: bacterial colonization of arsenic-rich environments.</title>
        <authorList>
            <person name="Muller D."/>
            <person name="Medigue C."/>
            <person name="Koechler S."/>
            <person name="Barbe V."/>
            <person name="Barakat M."/>
            <person name="Talla E."/>
            <person name="Bonnefoy V."/>
            <person name="Krin E."/>
            <person name="Arsene-Ploetze F."/>
            <person name="Carapito C."/>
            <person name="Chandler M."/>
            <person name="Cournoyer B."/>
            <person name="Cruveiller S."/>
            <person name="Dossat C."/>
            <person name="Duval S."/>
            <person name="Heymann M."/>
            <person name="Leize E."/>
            <person name="Lieutaud A."/>
            <person name="Lievremont D."/>
            <person name="Makita Y."/>
            <person name="Mangenot S."/>
            <person name="Nitschke W."/>
            <person name="Ortet P."/>
            <person name="Perdrial N."/>
            <person name="Schoepp B."/>
            <person name="Siguier N."/>
            <person name="Simeonova D.D."/>
            <person name="Rouy Z."/>
            <person name="Segurens B."/>
            <person name="Turlin E."/>
            <person name="Vallenet D."/>
            <person name="Van Dorsselaer A."/>
            <person name="Weiss S."/>
            <person name="Weissenbach J."/>
            <person name="Lett M.C."/>
            <person name="Danchin A."/>
            <person name="Bertin P.N."/>
        </authorList>
    </citation>
    <scope>NUCLEOTIDE SEQUENCE [LARGE SCALE GENOMIC DNA]</scope>
    <source>
        <strain evidence="7">ULPAs1</strain>
    </source>
</reference>
<keyword evidence="2" id="KW-0808">Transferase</keyword>
<keyword evidence="4" id="KW-0812">Transmembrane</keyword>
<dbReference type="SUPFAM" id="SSF69593">
    <property type="entry name" value="Glycerol-3-phosphate (1)-acyltransferase"/>
    <property type="match status" value="1"/>
</dbReference>
<proteinExistence type="predicted"/>
<dbReference type="GO" id="GO:0003841">
    <property type="term" value="F:1-acylglycerol-3-phosphate O-acyltransferase activity"/>
    <property type="evidence" value="ECO:0007669"/>
    <property type="project" value="TreeGrafter"/>
</dbReference>
<evidence type="ECO:0000256" key="1">
    <source>
        <dbReference type="ARBA" id="ARBA00005189"/>
    </source>
</evidence>
<keyword evidence="7" id="KW-1185">Reference proteome</keyword>
<dbReference type="SMART" id="SM00563">
    <property type="entry name" value="PlsC"/>
    <property type="match status" value="1"/>
</dbReference>
<dbReference type="KEGG" id="har:HEAR2882"/>
<dbReference type="PANTHER" id="PTHR10434:SF11">
    <property type="entry name" value="1-ACYL-SN-GLYCEROL-3-PHOSPHATE ACYLTRANSFERASE"/>
    <property type="match status" value="1"/>
</dbReference>
<dbReference type="InterPro" id="IPR002123">
    <property type="entry name" value="Plipid/glycerol_acylTrfase"/>
</dbReference>
<dbReference type="GO" id="GO:0006654">
    <property type="term" value="P:phosphatidic acid biosynthetic process"/>
    <property type="evidence" value="ECO:0007669"/>
    <property type="project" value="TreeGrafter"/>
</dbReference>
<keyword evidence="3 6" id="KW-0012">Acyltransferase</keyword>
<gene>
    <name evidence="6" type="ordered locus">HEAR2882</name>
</gene>
<feature type="transmembrane region" description="Helical" evidence="4">
    <location>
        <begin position="15"/>
        <end position="39"/>
    </location>
</feature>
<evidence type="ECO:0000256" key="3">
    <source>
        <dbReference type="ARBA" id="ARBA00023315"/>
    </source>
</evidence>
<feature type="domain" description="Phospholipid/glycerol acyltransferase" evidence="5">
    <location>
        <begin position="89"/>
        <end position="197"/>
    </location>
</feature>
<dbReference type="CDD" id="cd07989">
    <property type="entry name" value="LPLAT_AGPAT-like"/>
    <property type="match status" value="1"/>
</dbReference>
<accession>A4G909</accession>
<dbReference type="PROSITE" id="PS51257">
    <property type="entry name" value="PROKAR_LIPOPROTEIN"/>
    <property type="match status" value="1"/>
</dbReference>
<comment type="pathway">
    <text evidence="1">Lipid metabolism.</text>
</comment>
<dbReference type="STRING" id="204773.HEAR2882"/>
<name>A4G909_HERAR</name>
<evidence type="ECO:0000313" key="7">
    <source>
        <dbReference type="Proteomes" id="UP000006697"/>
    </source>
</evidence>
<protein>
    <submittedName>
        <fullName evidence="6">Phospholipid/glycerol acyltransferase</fullName>
    </submittedName>
</protein>
<sequence length="267" mass="29895">MIHLLKHRLQHARNFLILLFGLLLLGCVMVVGSTSLLLYSAFLRRDQRKQNARNAITRTFRMYFGVLQSLHILHLDLSDLDSLLNDRGVILASNHPSLLDALLINSRLSNVVCIMKEQVLKNVLFGHGARIAGYIPNKSIRDIVNVAGEELKIGSQLLLFPEGTRTRTATVNKLQATVAVIAKRTGADVQTILIESDSGFLGKGWPLYRVPSFPVHFRVRVGRRFSPTDNVKQMVAEIQGYFEQELAHPHSAASYTKHCCGSMEAQR</sequence>
<dbReference type="eggNOG" id="COG0204">
    <property type="taxonomic scope" value="Bacteria"/>
</dbReference>
<dbReference type="Pfam" id="PF01553">
    <property type="entry name" value="Acyltransferase"/>
    <property type="match status" value="1"/>
</dbReference>
<dbReference type="AlphaFoldDB" id="A4G909"/>
<dbReference type="PANTHER" id="PTHR10434">
    <property type="entry name" value="1-ACYL-SN-GLYCEROL-3-PHOSPHATE ACYLTRANSFERASE"/>
    <property type="match status" value="1"/>
</dbReference>
<keyword evidence="4" id="KW-0472">Membrane</keyword>
<dbReference type="HOGENOM" id="CLU_078753_0_0_4"/>
<organism evidence="6 7">
    <name type="scientific">Herminiimonas arsenicoxydans</name>
    <dbReference type="NCBI Taxonomy" id="204773"/>
    <lineage>
        <taxon>Bacteria</taxon>
        <taxon>Pseudomonadati</taxon>
        <taxon>Pseudomonadota</taxon>
        <taxon>Betaproteobacteria</taxon>
        <taxon>Burkholderiales</taxon>
        <taxon>Oxalobacteraceae</taxon>
        <taxon>Herminiimonas</taxon>
    </lineage>
</organism>
<evidence type="ECO:0000313" key="6">
    <source>
        <dbReference type="EMBL" id="CAL62996.1"/>
    </source>
</evidence>
<evidence type="ECO:0000259" key="5">
    <source>
        <dbReference type="SMART" id="SM00563"/>
    </source>
</evidence>
<keyword evidence="4" id="KW-1133">Transmembrane helix</keyword>